<proteinExistence type="predicted"/>
<sequence length="407" mass="45726">MPDHNSIQQDLLNKVSRRYLLKNSAIAATGAVLLPSFITGCTKHNDFPGKGGNGEGDPPFTPAQLQQAADNLRRLRVWITDLYPLTIEYENIVLLALGATQENGTWNNFIAGVFIDIAFALAAAAAIASDGAAAVPAFACLSAFLHDWGIGKDKPSNLDDVFADFDFGHNVMQLSIEQKLSYLVEPADNYKNLQDAWDNDFVYQPDPNTAGKHYTIGDLASSNFPDLGDDYNALQSAAFTSFKKLLWNLAIVKTCSYSIESRWTIDIYNDHNNNTYPYHTVTEYAQQIMYPQNKGRYLRAVLEYRYDEYSSYELQSWNLGIDGGTFSEAASNILFMDDTPTHIINPAGLFNRSYVFEQFADKKPTFLRGNYPDYPSWHELGHDPESNFWQDDDWNYTCGNLPSLIKG</sequence>
<evidence type="ECO:0008006" key="4">
    <source>
        <dbReference type="Google" id="ProtNLM"/>
    </source>
</evidence>
<gene>
    <name evidence="2" type="ORF">QTN47_20275</name>
</gene>
<dbReference type="Proteomes" id="UP001560573">
    <property type="component" value="Unassembled WGS sequence"/>
</dbReference>
<keyword evidence="1" id="KW-0812">Transmembrane</keyword>
<accession>A0ABV3ZJV8</accession>
<keyword evidence="3" id="KW-1185">Reference proteome</keyword>
<dbReference type="RefSeq" id="WP_369331262.1">
    <property type="nucleotide sequence ID" value="NZ_JAULBC010000007.1"/>
</dbReference>
<dbReference type="EMBL" id="JAULBC010000007">
    <property type="protein sequence ID" value="MEX6689855.1"/>
    <property type="molecule type" value="Genomic_DNA"/>
</dbReference>
<keyword evidence="1" id="KW-1133">Transmembrane helix</keyword>
<comment type="caution">
    <text evidence="2">The sequence shown here is derived from an EMBL/GenBank/DDBJ whole genome shotgun (WGS) entry which is preliminary data.</text>
</comment>
<evidence type="ECO:0000313" key="2">
    <source>
        <dbReference type="EMBL" id="MEX6689855.1"/>
    </source>
</evidence>
<reference evidence="2 3" key="1">
    <citation type="submission" date="2023-07" db="EMBL/GenBank/DDBJ databases">
        <authorList>
            <person name="Lian W.-H."/>
        </authorList>
    </citation>
    <scope>NUCLEOTIDE SEQUENCE [LARGE SCALE GENOMIC DNA]</scope>
    <source>
        <strain evidence="2 3">SYSU DXS3180</strain>
    </source>
</reference>
<evidence type="ECO:0000256" key="1">
    <source>
        <dbReference type="SAM" id="Phobius"/>
    </source>
</evidence>
<protein>
    <recommendedName>
        <fullName evidence="4">Tat pathway signal protein</fullName>
    </recommendedName>
</protein>
<organism evidence="2 3">
    <name type="scientific">Danxiaibacter flavus</name>
    <dbReference type="NCBI Taxonomy" id="3049108"/>
    <lineage>
        <taxon>Bacteria</taxon>
        <taxon>Pseudomonadati</taxon>
        <taxon>Bacteroidota</taxon>
        <taxon>Chitinophagia</taxon>
        <taxon>Chitinophagales</taxon>
        <taxon>Chitinophagaceae</taxon>
        <taxon>Danxiaibacter</taxon>
    </lineage>
</organism>
<keyword evidence="1" id="KW-0472">Membrane</keyword>
<evidence type="ECO:0000313" key="3">
    <source>
        <dbReference type="Proteomes" id="UP001560573"/>
    </source>
</evidence>
<feature type="transmembrane region" description="Helical" evidence="1">
    <location>
        <begin position="20"/>
        <end position="38"/>
    </location>
</feature>
<name>A0ABV3ZJV8_9BACT</name>